<evidence type="ECO:0000313" key="9">
    <source>
        <dbReference type="EMBL" id="CEL99467.1"/>
    </source>
</evidence>
<dbReference type="PANTHER" id="PTHR20772:SF2">
    <property type="entry name" value="PROTEIN FMP42"/>
    <property type="match status" value="1"/>
</dbReference>
<dbReference type="SUPFAM" id="SSF103473">
    <property type="entry name" value="MFS general substrate transporter"/>
    <property type="match status" value="1"/>
</dbReference>
<keyword evidence="5" id="KW-0029">Amino-acid transport</keyword>
<keyword evidence="3" id="KW-0813">Transport</keyword>
<feature type="transmembrane region" description="Helical" evidence="8">
    <location>
        <begin position="209"/>
        <end position="229"/>
    </location>
</feature>
<dbReference type="AlphaFoldDB" id="A0A0G4EQA0"/>
<evidence type="ECO:0000256" key="8">
    <source>
        <dbReference type="SAM" id="Phobius"/>
    </source>
</evidence>
<feature type="transmembrane region" description="Helical" evidence="8">
    <location>
        <begin position="415"/>
        <end position="432"/>
    </location>
</feature>
<organism evidence="9 10">
    <name type="scientific">Vitrella brassicaformis (strain CCMP3155)</name>
    <dbReference type="NCBI Taxonomy" id="1169540"/>
    <lineage>
        <taxon>Eukaryota</taxon>
        <taxon>Sar</taxon>
        <taxon>Alveolata</taxon>
        <taxon>Colpodellida</taxon>
        <taxon>Vitrellaceae</taxon>
        <taxon>Vitrella</taxon>
    </lineage>
</organism>
<name>A0A0G4EQA0_VITBC</name>
<dbReference type="EMBL" id="CDMY01000281">
    <property type="protein sequence ID" value="CEL99467.1"/>
    <property type="molecule type" value="Genomic_DNA"/>
</dbReference>
<evidence type="ECO:0000256" key="3">
    <source>
        <dbReference type="ARBA" id="ARBA00022448"/>
    </source>
</evidence>
<dbReference type="PANTHER" id="PTHR20772">
    <property type="entry name" value="PROTEIN FMP42"/>
    <property type="match status" value="1"/>
</dbReference>
<comment type="similarity">
    <text evidence="2">Belongs to the SLC43A transporter (TC 2.A.1.44) family.</text>
</comment>
<keyword evidence="4 8" id="KW-0812">Transmembrane</keyword>
<sequence>MGGDKGGEQSPPDGMTPPTTLARRLHIYGSCCLHSLCCSGIFHGWSGMKLIIEREGLFRHLCSPADGLMCEARSAKLVSIYSTAFGFSTAGYVVGAALMDVAGPRWTNVVSLSMSALALLVLSSNITSSSSWPPVSFGPLSIDWFSVAYSLLSLSGTMAQTSSVHSSNVLPPIWRRLAVTSFSALFAIGSLVFVMMNIISGSLGVPPSLLLRVWMCVEALLAVNAAVVMPDRPCQALGASKKERDEAEKKIPYRQLLGSHHFWFMAVFPACGLTTCVFWLSTYQDWLVELGDLDRRLSTSSGLIIPAGPFLNPLFGLLLVRMGLKTGLVVLNCGIALLLLLSRTRSLALQWVSVGVYAVCRPCVGSMTYAMVAALFGLPSFSRVFGTSSFIVGVVSSLVAPQLRHLAAATSLPHVYGCLLFASLLLYIPLLLPLDGPRPSEPHEGKKER</sequence>
<keyword evidence="7 8" id="KW-0472">Membrane</keyword>
<dbReference type="OrthoDB" id="430474at2759"/>
<feature type="transmembrane region" description="Helical" evidence="8">
    <location>
        <begin position="384"/>
        <end position="403"/>
    </location>
</feature>
<dbReference type="GO" id="GO:0006865">
    <property type="term" value="P:amino acid transport"/>
    <property type="evidence" value="ECO:0007669"/>
    <property type="project" value="UniProtKB-KW"/>
</dbReference>
<feature type="transmembrane region" description="Helical" evidence="8">
    <location>
        <begin position="262"/>
        <end position="281"/>
    </location>
</feature>
<dbReference type="Gene3D" id="1.20.1250.20">
    <property type="entry name" value="MFS general substrate transporter like domains"/>
    <property type="match status" value="1"/>
</dbReference>
<accession>A0A0G4EQA0</accession>
<proteinExistence type="inferred from homology"/>
<comment type="subcellular location">
    <subcellularLocation>
        <location evidence="1">Membrane</location>
        <topology evidence="1">Multi-pass membrane protein</topology>
    </subcellularLocation>
</comment>
<evidence type="ECO:0000256" key="4">
    <source>
        <dbReference type="ARBA" id="ARBA00022692"/>
    </source>
</evidence>
<feature type="transmembrane region" description="Helical" evidence="8">
    <location>
        <begin position="173"/>
        <end position="197"/>
    </location>
</feature>
<evidence type="ECO:0000256" key="5">
    <source>
        <dbReference type="ARBA" id="ARBA00022970"/>
    </source>
</evidence>
<evidence type="ECO:0008006" key="11">
    <source>
        <dbReference type="Google" id="ProtNLM"/>
    </source>
</evidence>
<feature type="transmembrane region" description="Helical" evidence="8">
    <location>
        <begin position="135"/>
        <end position="153"/>
    </location>
</feature>
<dbReference type="Proteomes" id="UP000041254">
    <property type="component" value="Unassembled WGS sequence"/>
</dbReference>
<dbReference type="GO" id="GO:0016020">
    <property type="term" value="C:membrane"/>
    <property type="evidence" value="ECO:0007669"/>
    <property type="project" value="UniProtKB-SubCell"/>
</dbReference>
<dbReference type="InParanoid" id="A0A0G4EQA0"/>
<dbReference type="VEuPathDB" id="CryptoDB:Vbra_12577"/>
<feature type="transmembrane region" description="Helical" evidence="8">
    <location>
        <begin position="326"/>
        <end position="342"/>
    </location>
</feature>
<feature type="transmembrane region" description="Helical" evidence="8">
    <location>
        <begin position="354"/>
        <end position="378"/>
    </location>
</feature>
<reference evidence="9 10" key="1">
    <citation type="submission" date="2014-11" db="EMBL/GenBank/DDBJ databases">
        <authorList>
            <person name="Zhu J."/>
            <person name="Qi W."/>
            <person name="Song R."/>
        </authorList>
    </citation>
    <scope>NUCLEOTIDE SEQUENCE [LARGE SCALE GENOMIC DNA]</scope>
</reference>
<evidence type="ECO:0000313" key="10">
    <source>
        <dbReference type="Proteomes" id="UP000041254"/>
    </source>
</evidence>
<protein>
    <recommendedName>
        <fullName evidence="11">Major facilitator superfamily (MFS) profile domain-containing protein</fullName>
    </recommendedName>
</protein>
<keyword evidence="6 8" id="KW-1133">Transmembrane helix</keyword>
<evidence type="ECO:0000256" key="6">
    <source>
        <dbReference type="ARBA" id="ARBA00022989"/>
    </source>
</evidence>
<dbReference type="InterPro" id="IPR052599">
    <property type="entry name" value="SLC43A_AATransporter"/>
</dbReference>
<evidence type="ECO:0000256" key="2">
    <source>
        <dbReference type="ARBA" id="ARBA00006595"/>
    </source>
</evidence>
<evidence type="ECO:0000256" key="1">
    <source>
        <dbReference type="ARBA" id="ARBA00004141"/>
    </source>
</evidence>
<dbReference type="InterPro" id="IPR036259">
    <property type="entry name" value="MFS_trans_sf"/>
</dbReference>
<evidence type="ECO:0000256" key="7">
    <source>
        <dbReference type="ARBA" id="ARBA00023136"/>
    </source>
</evidence>
<feature type="transmembrane region" description="Helical" evidence="8">
    <location>
        <begin position="78"/>
        <end position="99"/>
    </location>
</feature>
<gene>
    <name evidence="9" type="ORF">Vbra_12577</name>
</gene>
<keyword evidence="10" id="KW-1185">Reference proteome</keyword>